<dbReference type="AlphaFoldDB" id="A0AA88Y6G1"/>
<protein>
    <submittedName>
        <fullName evidence="3">Uncharacterized protein</fullName>
    </submittedName>
</protein>
<keyword evidence="2" id="KW-1133">Transmembrane helix</keyword>
<evidence type="ECO:0000256" key="2">
    <source>
        <dbReference type="SAM" id="Phobius"/>
    </source>
</evidence>
<dbReference type="Proteomes" id="UP001186944">
    <property type="component" value="Unassembled WGS sequence"/>
</dbReference>
<reference evidence="3" key="1">
    <citation type="submission" date="2019-08" db="EMBL/GenBank/DDBJ databases">
        <title>The improved chromosome-level genome for the pearl oyster Pinctada fucata martensii using PacBio sequencing and Hi-C.</title>
        <authorList>
            <person name="Zheng Z."/>
        </authorList>
    </citation>
    <scope>NUCLEOTIDE SEQUENCE</scope>
    <source>
        <strain evidence="3">ZZ-2019</strain>
        <tissue evidence="3">Adductor muscle</tissue>
    </source>
</reference>
<keyword evidence="4" id="KW-1185">Reference proteome</keyword>
<evidence type="ECO:0000256" key="1">
    <source>
        <dbReference type="SAM" id="MobiDB-lite"/>
    </source>
</evidence>
<feature type="region of interest" description="Disordered" evidence="1">
    <location>
        <begin position="184"/>
        <end position="205"/>
    </location>
</feature>
<name>A0AA88Y6G1_PINIB</name>
<accession>A0AA88Y6G1</accession>
<feature type="transmembrane region" description="Helical" evidence="2">
    <location>
        <begin position="12"/>
        <end position="29"/>
    </location>
</feature>
<evidence type="ECO:0000313" key="3">
    <source>
        <dbReference type="EMBL" id="KAK3090286.1"/>
    </source>
</evidence>
<proteinExistence type="predicted"/>
<comment type="caution">
    <text evidence="3">The sequence shown here is derived from an EMBL/GenBank/DDBJ whole genome shotgun (WGS) entry which is preliminary data.</text>
</comment>
<evidence type="ECO:0000313" key="4">
    <source>
        <dbReference type="Proteomes" id="UP001186944"/>
    </source>
</evidence>
<keyword evidence="2" id="KW-0812">Transmembrane</keyword>
<keyword evidence="2" id="KW-0472">Membrane</keyword>
<organism evidence="3 4">
    <name type="scientific">Pinctada imbricata</name>
    <name type="common">Atlantic pearl-oyster</name>
    <name type="synonym">Pinctada martensii</name>
    <dbReference type="NCBI Taxonomy" id="66713"/>
    <lineage>
        <taxon>Eukaryota</taxon>
        <taxon>Metazoa</taxon>
        <taxon>Spiralia</taxon>
        <taxon>Lophotrochozoa</taxon>
        <taxon>Mollusca</taxon>
        <taxon>Bivalvia</taxon>
        <taxon>Autobranchia</taxon>
        <taxon>Pteriomorphia</taxon>
        <taxon>Pterioida</taxon>
        <taxon>Pterioidea</taxon>
        <taxon>Pteriidae</taxon>
        <taxon>Pinctada</taxon>
    </lineage>
</organism>
<sequence>MSPSLSNVICSWSFYVALASSVYIILINLKLGTGTVPRVVVKQKLPISDECTDHTGSTVGDLNTWPSSAGSCDQNQCRHGVTFKFVLTYSCPSVSTGGENPDSVNCYEVADTSLSFPGCCPSIACNSSATTTTAAPSTCYDLSTEFACSVWYNMTQGCQSGVDGYGDRIYNYTVDFCNKTCGGQGGAEKKLGRHGKGKGLGSRGL</sequence>
<dbReference type="EMBL" id="VSWD01000010">
    <property type="protein sequence ID" value="KAK3090286.1"/>
    <property type="molecule type" value="Genomic_DNA"/>
</dbReference>
<gene>
    <name evidence="3" type="ORF">FSP39_010633</name>
</gene>